<dbReference type="AlphaFoldDB" id="A0A0B1SSH3"/>
<keyword evidence="7" id="KW-0812">Transmembrane</keyword>
<dbReference type="PANTHER" id="PTHR48043">
    <property type="entry name" value="EG:EG0003.4 PROTEIN-RELATED"/>
    <property type="match status" value="1"/>
</dbReference>
<dbReference type="PANTHER" id="PTHR48043:SF154">
    <property type="entry name" value="GLUCURONOSYLTRANSFERASE"/>
    <property type="match status" value="1"/>
</dbReference>
<dbReference type="InterPro" id="IPR002213">
    <property type="entry name" value="UDP_glucos_trans"/>
</dbReference>
<comment type="similarity">
    <text evidence="1">Belongs to the UDP-glycosyltransferase family.</text>
</comment>
<evidence type="ECO:0000313" key="8">
    <source>
        <dbReference type="EMBL" id="KHJ88248.1"/>
    </source>
</evidence>
<dbReference type="Gene3D" id="3.40.50.2000">
    <property type="entry name" value="Glycogen Phosphorylase B"/>
    <property type="match status" value="1"/>
</dbReference>
<evidence type="ECO:0000256" key="6">
    <source>
        <dbReference type="ARBA" id="ARBA00047475"/>
    </source>
</evidence>
<dbReference type="SUPFAM" id="SSF53756">
    <property type="entry name" value="UDP-Glycosyltransferase/glycogen phosphorylase"/>
    <property type="match status" value="1"/>
</dbReference>
<dbReference type="GO" id="GO:0015020">
    <property type="term" value="F:glucuronosyltransferase activity"/>
    <property type="evidence" value="ECO:0007669"/>
    <property type="project" value="UniProtKB-EC"/>
</dbReference>
<organism evidence="8 9">
    <name type="scientific">Oesophagostomum dentatum</name>
    <name type="common">Nodular worm</name>
    <dbReference type="NCBI Taxonomy" id="61180"/>
    <lineage>
        <taxon>Eukaryota</taxon>
        <taxon>Metazoa</taxon>
        <taxon>Ecdysozoa</taxon>
        <taxon>Nematoda</taxon>
        <taxon>Chromadorea</taxon>
        <taxon>Rhabditida</taxon>
        <taxon>Rhabditina</taxon>
        <taxon>Rhabditomorpha</taxon>
        <taxon>Strongyloidea</taxon>
        <taxon>Strongylidae</taxon>
        <taxon>Oesophagostomum</taxon>
    </lineage>
</organism>
<dbReference type="InterPro" id="IPR050271">
    <property type="entry name" value="UDP-glycosyltransferase"/>
</dbReference>
<feature type="transmembrane region" description="Helical" evidence="7">
    <location>
        <begin position="121"/>
        <end position="146"/>
    </location>
</feature>
<dbReference type="EMBL" id="KN556213">
    <property type="protein sequence ID" value="KHJ88248.1"/>
    <property type="molecule type" value="Genomic_DNA"/>
</dbReference>
<evidence type="ECO:0000256" key="2">
    <source>
        <dbReference type="ARBA" id="ARBA00012544"/>
    </source>
</evidence>
<keyword evidence="7" id="KW-1133">Transmembrane helix</keyword>
<proteinExistence type="inferred from homology"/>
<gene>
    <name evidence="8" type="ORF">OESDEN_11962</name>
</gene>
<evidence type="ECO:0000256" key="1">
    <source>
        <dbReference type="ARBA" id="ARBA00009995"/>
    </source>
</evidence>
<evidence type="ECO:0000256" key="3">
    <source>
        <dbReference type="ARBA" id="ARBA00022676"/>
    </source>
</evidence>
<keyword evidence="5" id="KW-0732">Signal</keyword>
<sequence length="159" mass="18021">MGLNSFLEASIAGVPMVAIPLFADQIHNAHSAVYRGTTVTILPQHLTSENVKNAIKKILYEPSYQENARHISQMMRTKPERGREMFIEWLEFAAANKGLHKILNLPGNDISAFEYYCIDCAILLLSAFLVITYLVWKLILALFPILSRMRIMGIKLKTN</sequence>
<keyword evidence="7" id="KW-0472">Membrane</keyword>
<dbReference type="EC" id="2.4.1.17" evidence="2"/>
<comment type="catalytic activity">
    <reaction evidence="6">
        <text>glucuronate acceptor + UDP-alpha-D-glucuronate = acceptor beta-D-glucuronoside + UDP + H(+)</text>
        <dbReference type="Rhea" id="RHEA:21032"/>
        <dbReference type="ChEBI" id="CHEBI:15378"/>
        <dbReference type="ChEBI" id="CHEBI:58052"/>
        <dbReference type="ChEBI" id="CHEBI:58223"/>
        <dbReference type="ChEBI" id="CHEBI:132367"/>
        <dbReference type="ChEBI" id="CHEBI:132368"/>
        <dbReference type="EC" id="2.4.1.17"/>
    </reaction>
</comment>
<reference evidence="8 9" key="1">
    <citation type="submission" date="2014-03" db="EMBL/GenBank/DDBJ databases">
        <title>Draft genome of the hookworm Oesophagostomum dentatum.</title>
        <authorList>
            <person name="Mitreva M."/>
        </authorList>
    </citation>
    <scope>NUCLEOTIDE SEQUENCE [LARGE SCALE GENOMIC DNA]</scope>
    <source>
        <strain evidence="8 9">OD-Hann</strain>
    </source>
</reference>
<evidence type="ECO:0000256" key="7">
    <source>
        <dbReference type="SAM" id="Phobius"/>
    </source>
</evidence>
<evidence type="ECO:0000256" key="5">
    <source>
        <dbReference type="ARBA" id="ARBA00022729"/>
    </source>
</evidence>
<dbReference type="Pfam" id="PF00201">
    <property type="entry name" value="UDPGT"/>
    <property type="match status" value="1"/>
</dbReference>
<protein>
    <recommendedName>
        <fullName evidence="2">glucuronosyltransferase</fullName>
        <ecNumber evidence="2">2.4.1.17</ecNumber>
    </recommendedName>
</protein>
<evidence type="ECO:0000256" key="4">
    <source>
        <dbReference type="ARBA" id="ARBA00022679"/>
    </source>
</evidence>
<accession>A0A0B1SSH3</accession>
<evidence type="ECO:0000313" key="9">
    <source>
        <dbReference type="Proteomes" id="UP000053660"/>
    </source>
</evidence>
<dbReference type="OrthoDB" id="5835829at2759"/>
<keyword evidence="9" id="KW-1185">Reference proteome</keyword>
<keyword evidence="3" id="KW-0328">Glycosyltransferase</keyword>
<keyword evidence="4" id="KW-0808">Transferase</keyword>
<dbReference type="Proteomes" id="UP000053660">
    <property type="component" value="Unassembled WGS sequence"/>
</dbReference>
<name>A0A0B1SSH3_OESDE</name>